<dbReference type="PANTHER" id="PTHR45527:SF1">
    <property type="entry name" value="FATTY ACID SYNTHASE"/>
    <property type="match status" value="1"/>
</dbReference>
<dbReference type="GO" id="GO:0047527">
    <property type="term" value="F:2,3-dihydroxybenzoate-serine ligase activity"/>
    <property type="evidence" value="ECO:0007669"/>
    <property type="project" value="TreeGrafter"/>
</dbReference>
<dbReference type="InterPro" id="IPR023213">
    <property type="entry name" value="CAT-like_dom_sf"/>
</dbReference>
<feature type="domain" description="Carrier" evidence="5">
    <location>
        <begin position="1028"/>
        <end position="1105"/>
    </location>
</feature>
<dbReference type="Gene3D" id="1.10.1200.10">
    <property type="entry name" value="ACP-like"/>
    <property type="match status" value="1"/>
</dbReference>
<dbReference type="SUPFAM" id="SSF52777">
    <property type="entry name" value="CoA-dependent acyltransferases"/>
    <property type="match status" value="2"/>
</dbReference>
<dbReference type="EMBL" id="CP059734">
    <property type="protein sequence ID" value="WDE09275.1"/>
    <property type="molecule type" value="Genomic_DNA"/>
</dbReference>
<dbReference type="GO" id="GO:0043041">
    <property type="term" value="P:amino acid activation for nonribosomal peptide biosynthetic process"/>
    <property type="evidence" value="ECO:0007669"/>
    <property type="project" value="TreeGrafter"/>
</dbReference>
<feature type="region of interest" description="Disordered" evidence="4">
    <location>
        <begin position="1007"/>
        <end position="1027"/>
    </location>
</feature>
<dbReference type="InterPro" id="IPR042099">
    <property type="entry name" value="ANL_N_sf"/>
</dbReference>
<evidence type="ECO:0000256" key="3">
    <source>
        <dbReference type="ARBA" id="ARBA00022553"/>
    </source>
</evidence>
<sequence>MDITALTQWIGELEESGISFYLEEGQLKCKAPKGMMTPSLAAQIRLEKEKIIALMQGEQGCEPAETANSLSYSQQRIWISQQMDPSSADFNVPLVFMASGRLNCRALSLALNKMIQRHDILRTVYQVQQSQVSPVLCDDVVIELAYHDLSHLAEADCRIRQAEFKKQYLCRAFDLEQEIPLRACVVKQDESHHMILIVLHHIAADGWSVNFFSDELTRLYQLFDLGKQAELPPVTHQYRDYVAWENHQLSGKNRQQLCRYWQQRLEGAPPVHSLPVARQRSAAKEKNRHRAQRLSKALMAQLNRLAKHHHASLFMVMQTAFAFMICQWSSQRDVVIGTPVAGRNQSNFHQVMGCFINSLAIRTRLDPGQSFAQLLAENRNNILADFQHQGLPFELLKQELADKNSDFYSPVFQVWFVMQNFAKADIDLADVSLQRLENDIQYSRFELNLYISEFSDGAVLNWLYLERLFSEETIVYVMGQYQQLLEQIAETPEAPLNRLQLFDAADIYRRGNDPVKLEGALTDYFKARVNRHGEQCALDDGVVTMTYRQLDRLSDMLGHNMLKAFDPGAHVGLLCRHNALMVATVLGCLKAGIVYVPLDPLNPVGRLQQIARDAQLRGILADELLAGEADALVREMPGLQRLLVNGREAESRQEIAFSPVAQDAPAYILYTSGSTGAPKGVCQSRGNLAFYGLQYGRQLDIGPQDRVLQLSAYHFDASVMDIFGALLCGAQLVMTDMKTASPEQLNHGILRKKITVYHSTPTVFRYIFTAGQQEFTRLRAVVLGGEKSQSHDLRLFKLRCPSNSLFINGYGPTESTLACQWRVPHQELDTELMPLVGHAVPGIDHKVETAPGVGARVFEVGELVLSSPYLALGYWQNPGQSEKVFSSATDDAGQTVRQYRTGDQVLLLPDGQLRFVGRSDSQVKLRGIRIELSEIEALLHSHPAVTDAAVNLSAGEGEEVLAAYYVPAPASGPLADDEVRRYLKKHLPAYMIPGCFIPMEELPKTGSGKIDRKALPPAGQQPEKQYRAPENEAQRLMCGLWASALGRPAEQISICANFFELGGHSLQVLRLLSAIENTFAVTVSLQEFFNCEQLRHLVAAIEQRKLVISIENKLAEENAVNEEGWL</sequence>
<organism evidence="6 7">
    <name type="scientific">Thalassomonas viridans</name>
    <dbReference type="NCBI Taxonomy" id="137584"/>
    <lineage>
        <taxon>Bacteria</taxon>
        <taxon>Pseudomonadati</taxon>
        <taxon>Pseudomonadota</taxon>
        <taxon>Gammaproteobacteria</taxon>
        <taxon>Alteromonadales</taxon>
        <taxon>Colwelliaceae</taxon>
        <taxon>Thalassomonas</taxon>
    </lineage>
</organism>
<reference evidence="6 7" key="2">
    <citation type="journal article" date="2022" name="Mar. Drugs">
        <title>Bioassay-Guided Fractionation Leads to the Detection of Cholic Acid Generated by the Rare Thalassomonas sp.</title>
        <authorList>
            <person name="Pheiffer F."/>
            <person name="Schneider Y.K."/>
            <person name="Hansen E.H."/>
            <person name="Andersen J.H."/>
            <person name="Isaksson J."/>
            <person name="Busche T."/>
            <person name="R C."/>
            <person name="Kalinowski J."/>
            <person name="Zyl L.V."/>
            <person name="Trindade M."/>
        </authorList>
    </citation>
    <scope>NUCLEOTIDE SEQUENCE [LARGE SCALE GENOMIC DNA]</scope>
    <source>
        <strain evidence="6 7">XOM25</strain>
    </source>
</reference>
<dbReference type="SUPFAM" id="SSF56801">
    <property type="entry name" value="Acetyl-CoA synthetase-like"/>
    <property type="match status" value="1"/>
</dbReference>
<dbReference type="PROSITE" id="PS00012">
    <property type="entry name" value="PHOSPHOPANTETHEINE"/>
    <property type="match status" value="1"/>
</dbReference>
<dbReference type="GO" id="GO:0005829">
    <property type="term" value="C:cytosol"/>
    <property type="evidence" value="ECO:0007669"/>
    <property type="project" value="TreeGrafter"/>
</dbReference>
<protein>
    <submittedName>
        <fullName evidence="6">Non-ribosomal peptide synthetase</fullName>
    </submittedName>
</protein>
<evidence type="ECO:0000256" key="1">
    <source>
        <dbReference type="ARBA" id="ARBA00001957"/>
    </source>
</evidence>
<reference evidence="6 7" key="1">
    <citation type="journal article" date="2015" name="Genome Announc.">
        <title>Draft Genome Sequences of Marine Isolates of Thalassomonas viridans and Thalassomonas actiniarum.</title>
        <authorList>
            <person name="Olonade I."/>
            <person name="van Zyl L.J."/>
            <person name="Trindade M."/>
        </authorList>
    </citation>
    <scope>NUCLEOTIDE SEQUENCE [LARGE SCALE GENOMIC DNA]</scope>
    <source>
        <strain evidence="6 7">XOM25</strain>
    </source>
</reference>
<dbReference type="InterPro" id="IPR045851">
    <property type="entry name" value="AMP-bd_C_sf"/>
</dbReference>
<evidence type="ECO:0000256" key="4">
    <source>
        <dbReference type="SAM" id="MobiDB-lite"/>
    </source>
</evidence>
<dbReference type="InterPro" id="IPR010071">
    <property type="entry name" value="AA_adenyl_dom"/>
</dbReference>
<evidence type="ECO:0000313" key="7">
    <source>
        <dbReference type="Proteomes" id="UP000032352"/>
    </source>
</evidence>
<dbReference type="NCBIfam" id="TIGR01733">
    <property type="entry name" value="AA-adenyl-dom"/>
    <property type="match status" value="1"/>
</dbReference>
<dbReference type="InterPro" id="IPR025110">
    <property type="entry name" value="AMP-bd_C"/>
</dbReference>
<dbReference type="KEGG" id="tvd:SG34_031420"/>
<dbReference type="InterPro" id="IPR006162">
    <property type="entry name" value="Ppantetheine_attach_site"/>
</dbReference>
<dbReference type="InterPro" id="IPR020845">
    <property type="entry name" value="AMP-binding_CS"/>
</dbReference>
<dbReference type="RefSeq" id="WP_044837581.1">
    <property type="nucleotide sequence ID" value="NZ_CP059734.1"/>
</dbReference>
<dbReference type="GO" id="GO:0031177">
    <property type="term" value="F:phosphopantetheine binding"/>
    <property type="evidence" value="ECO:0007669"/>
    <property type="project" value="InterPro"/>
</dbReference>
<dbReference type="InterPro" id="IPR020806">
    <property type="entry name" value="PKS_PP-bd"/>
</dbReference>
<dbReference type="SMART" id="SM00823">
    <property type="entry name" value="PKS_PP"/>
    <property type="match status" value="1"/>
</dbReference>
<dbReference type="InterPro" id="IPR041464">
    <property type="entry name" value="TubC_N"/>
</dbReference>
<name>A0AAE9ZC24_9GAMM</name>
<dbReference type="Gene3D" id="3.30.559.30">
    <property type="entry name" value="Nonribosomal peptide synthetase, condensation domain"/>
    <property type="match status" value="1"/>
</dbReference>
<evidence type="ECO:0000313" key="6">
    <source>
        <dbReference type="EMBL" id="WDE09275.1"/>
    </source>
</evidence>
<dbReference type="Pfam" id="PF18563">
    <property type="entry name" value="TubC_N"/>
    <property type="match status" value="1"/>
</dbReference>
<dbReference type="Pfam" id="PF00550">
    <property type="entry name" value="PP-binding"/>
    <property type="match status" value="1"/>
</dbReference>
<keyword evidence="7" id="KW-1185">Reference proteome</keyword>
<evidence type="ECO:0000256" key="2">
    <source>
        <dbReference type="ARBA" id="ARBA00022450"/>
    </source>
</evidence>
<dbReference type="Gene3D" id="3.30.300.30">
    <property type="match status" value="1"/>
</dbReference>
<dbReference type="InterPro" id="IPR000873">
    <property type="entry name" value="AMP-dep_synth/lig_dom"/>
</dbReference>
<dbReference type="PROSITE" id="PS50075">
    <property type="entry name" value="CARRIER"/>
    <property type="match status" value="1"/>
</dbReference>
<gene>
    <name evidence="6" type="ORF">SG34_031420</name>
</gene>
<dbReference type="CDD" id="cd05930">
    <property type="entry name" value="A_NRPS"/>
    <property type="match status" value="1"/>
</dbReference>
<dbReference type="InterPro" id="IPR001242">
    <property type="entry name" value="Condensation_dom"/>
</dbReference>
<evidence type="ECO:0000259" key="5">
    <source>
        <dbReference type="PROSITE" id="PS50075"/>
    </source>
</evidence>
<dbReference type="InterPro" id="IPR009081">
    <property type="entry name" value="PP-bd_ACP"/>
</dbReference>
<dbReference type="PROSITE" id="PS00455">
    <property type="entry name" value="AMP_BINDING"/>
    <property type="match status" value="1"/>
</dbReference>
<dbReference type="Pfam" id="PF00668">
    <property type="entry name" value="Condensation"/>
    <property type="match status" value="1"/>
</dbReference>
<dbReference type="InterPro" id="IPR036736">
    <property type="entry name" value="ACP-like_sf"/>
</dbReference>
<dbReference type="Pfam" id="PF13193">
    <property type="entry name" value="AMP-binding_C"/>
    <property type="match status" value="1"/>
</dbReference>
<comment type="cofactor">
    <cofactor evidence="1">
        <name>pantetheine 4'-phosphate</name>
        <dbReference type="ChEBI" id="CHEBI:47942"/>
    </cofactor>
</comment>
<dbReference type="AlphaFoldDB" id="A0AAE9ZC24"/>
<dbReference type="Gene3D" id="3.30.559.10">
    <property type="entry name" value="Chloramphenicol acetyltransferase-like domain"/>
    <property type="match status" value="1"/>
</dbReference>
<dbReference type="Gene3D" id="3.40.50.12780">
    <property type="entry name" value="N-terminal domain of ligase-like"/>
    <property type="match status" value="1"/>
</dbReference>
<proteinExistence type="predicted"/>
<dbReference type="GO" id="GO:0009366">
    <property type="term" value="C:enterobactin synthetase complex"/>
    <property type="evidence" value="ECO:0007669"/>
    <property type="project" value="TreeGrafter"/>
</dbReference>
<dbReference type="SUPFAM" id="SSF47336">
    <property type="entry name" value="ACP-like"/>
    <property type="match status" value="1"/>
</dbReference>
<keyword evidence="3" id="KW-0597">Phosphoprotein</keyword>
<dbReference type="PANTHER" id="PTHR45527">
    <property type="entry name" value="NONRIBOSOMAL PEPTIDE SYNTHETASE"/>
    <property type="match status" value="1"/>
</dbReference>
<keyword evidence="2" id="KW-0596">Phosphopantetheine</keyword>
<dbReference type="CDD" id="cd19531">
    <property type="entry name" value="LCL_NRPS-like"/>
    <property type="match status" value="1"/>
</dbReference>
<dbReference type="Gene3D" id="1.10.10.1830">
    <property type="entry name" value="Non-ribosomal peptide synthase, adenylation domain"/>
    <property type="match status" value="1"/>
</dbReference>
<dbReference type="Proteomes" id="UP000032352">
    <property type="component" value="Chromosome pTvir"/>
</dbReference>
<dbReference type="Pfam" id="PF00501">
    <property type="entry name" value="AMP-binding"/>
    <property type="match status" value="1"/>
</dbReference>
<dbReference type="InterPro" id="IPR044894">
    <property type="entry name" value="TubC_N_sf"/>
</dbReference>
<accession>A0AAE9ZC24</accession>
<dbReference type="GO" id="GO:0009239">
    <property type="term" value="P:enterobactin biosynthetic process"/>
    <property type="evidence" value="ECO:0007669"/>
    <property type="project" value="TreeGrafter"/>
</dbReference>